<evidence type="ECO:0000313" key="3">
    <source>
        <dbReference type="Proteomes" id="UP000054549"/>
    </source>
</evidence>
<dbReference type="EMBL" id="KN818259">
    <property type="protein sequence ID" value="KIL63472.1"/>
    <property type="molecule type" value="Genomic_DNA"/>
</dbReference>
<keyword evidence="1" id="KW-1133">Transmembrane helix</keyword>
<dbReference type="HOGENOM" id="CLU_1255682_0_0_1"/>
<keyword evidence="1" id="KW-0472">Membrane</keyword>
<feature type="transmembrane region" description="Helical" evidence="1">
    <location>
        <begin position="75"/>
        <end position="94"/>
    </location>
</feature>
<sequence length="220" mass="24511">MRNCNARINRTCQALQNRMVDLITTSTSSFLTVVSFGLPHYYHHLSSLNVEAITAVDQQEFQSFSCKTYIGSWKAVRNLCAVALGFLTAILFKMPNDSSPESIKWLLIYPSLVLTTLALITASMFIAHFEGETHRTYVQGTNHPSYARSIVFALPAIMLVWGVCLALTWVAYTTLSAASQFTNAMRMGLMHYVFLFVLLASVSVAFGMLLVVVCTLRRCS</sequence>
<name>A0A0C2WPA5_AMAMK</name>
<evidence type="ECO:0000256" key="1">
    <source>
        <dbReference type="SAM" id="Phobius"/>
    </source>
</evidence>
<dbReference type="Proteomes" id="UP000054549">
    <property type="component" value="Unassembled WGS sequence"/>
</dbReference>
<gene>
    <name evidence="2" type="ORF">M378DRAFT_164570</name>
</gene>
<organism evidence="2 3">
    <name type="scientific">Amanita muscaria (strain Koide BX008)</name>
    <dbReference type="NCBI Taxonomy" id="946122"/>
    <lineage>
        <taxon>Eukaryota</taxon>
        <taxon>Fungi</taxon>
        <taxon>Dikarya</taxon>
        <taxon>Basidiomycota</taxon>
        <taxon>Agaricomycotina</taxon>
        <taxon>Agaricomycetes</taxon>
        <taxon>Agaricomycetidae</taxon>
        <taxon>Agaricales</taxon>
        <taxon>Pluteineae</taxon>
        <taxon>Amanitaceae</taxon>
        <taxon>Amanita</taxon>
    </lineage>
</organism>
<feature type="transmembrane region" description="Helical" evidence="1">
    <location>
        <begin position="106"/>
        <end position="129"/>
    </location>
</feature>
<proteinExistence type="predicted"/>
<feature type="transmembrane region" description="Helical" evidence="1">
    <location>
        <begin position="192"/>
        <end position="216"/>
    </location>
</feature>
<accession>A0A0C2WPA5</accession>
<dbReference type="InParanoid" id="A0A0C2WPA5"/>
<dbReference type="AlphaFoldDB" id="A0A0C2WPA5"/>
<reference evidence="2 3" key="1">
    <citation type="submission" date="2014-04" db="EMBL/GenBank/DDBJ databases">
        <title>Evolutionary Origins and Diversification of the Mycorrhizal Mutualists.</title>
        <authorList>
            <consortium name="DOE Joint Genome Institute"/>
            <consortium name="Mycorrhizal Genomics Consortium"/>
            <person name="Kohler A."/>
            <person name="Kuo A."/>
            <person name="Nagy L.G."/>
            <person name="Floudas D."/>
            <person name="Copeland A."/>
            <person name="Barry K.W."/>
            <person name="Cichocki N."/>
            <person name="Veneault-Fourrey C."/>
            <person name="LaButti K."/>
            <person name="Lindquist E.A."/>
            <person name="Lipzen A."/>
            <person name="Lundell T."/>
            <person name="Morin E."/>
            <person name="Murat C."/>
            <person name="Riley R."/>
            <person name="Ohm R."/>
            <person name="Sun H."/>
            <person name="Tunlid A."/>
            <person name="Henrissat B."/>
            <person name="Grigoriev I.V."/>
            <person name="Hibbett D.S."/>
            <person name="Martin F."/>
        </authorList>
    </citation>
    <scope>NUCLEOTIDE SEQUENCE [LARGE SCALE GENOMIC DNA]</scope>
    <source>
        <strain evidence="2 3">Koide BX008</strain>
    </source>
</reference>
<dbReference type="OrthoDB" id="3126729at2759"/>
<evidence type="ECO:0000313" key="2">
    <source>
        <dbReference type="EMBL" id="KIL63472.1"/>
    </source>
</evidence>
<protein>
    <submittedName>
        <fullName evidence="2">Uncharacterized protein</fullName>
    </submittedName>
</protein>
<keyword evidence="1" id="KW-0812">Transmembrane</keyword>
<keyword evidence="3" id="KW-1185">Reference proteome</keyword>
<feature type="transmembrane region" description="Helical" evidence="1">
    <location>
        <begin position="150"/>
        <end position="172"/>
    </location>
</feature>